<dbReference type="RefSeq" id="WP_093231190.1">
    <property type="nucleotide sequence ID" value="NZ_FORR01000018.1"/>
</dbReference>
<evidence type="ECO:0008006" key="3">
    <source>
        <dbReference type="Google" id="ProtNLM"/>
    </source>
</evidence>
<accession>A0A1I3TLT4</accession>
<dbReference type="OrthoDB" id="1730007at2"/>
<reference evidence="1 2" key="1">
    <citation type="submission" date="2016-10" db="EMBL/GenBank/DDBJ databases">
        <authorList>
            <person name="de Groot N.N."/>
        </authorList>
    </citation>
    <scope>NUCLEOTIDE SEQUENCE [LARGE SCALE GENOMIC DNA]</scope>
    <source>
        <strain evidence="1 2">DSM 44778</strain>
    </source>
</reference>
<name>A0A1I3TLT4_9BACL</name>
<dbReference type="EMBL" id="FORR01000018">
    <property type="protein sequence ID" value="SFJ71483.1"/>
    <property type="molecule type" value="Genomic_DNA"/>
</dbReference>
<sequence>MQSDIRYDLTITGNGSSSGGVFKNVKIIGDAKIDSDLDCLAFRCSGTTEITGNMKSTSCHIIGEVYLKGHLETGEAKITGIMDIDGNVKTKEMKSNGEIRIRGGLAGEDVNLEGMFAIKGNCEAEILHMKGVFTIDGLLNAGSVELKTHSKCRIKEIGGEKIDVRRGTGSVLKRLLGTFYLPSDFFEGVLHVDTIEGDDIYVEHTSAKVIRGANVVIGPGCRIGHVEYANRFEKTDGSNIGKLTQV</sequence>
<evidence type="ECO:0000313" key="1">
    <source>
        <dbReference type="EMBL" id="SFJ71483.1"/>
    </source>
</evidence>
<keyword evidence="2" id="KW-1185">Reference proteome</keyword>
<dbReference type="AlphaFoldDB" id="A0A1I3TLT4"/>
<proteinExistence type="predicted"/>
<organism evidence="1 2">
    <name type="scientific">Thermoflavimicrobium dichotomicum</name>
    <dbReference type="NCBI Taxonomy" id="46223"/>
    <lineage>
        <taxon>Bacteria</taxon>
        <taxon>Bacillati</taxon>
        <taxon>Bacillota</taxon>
        <taxon>Bacilli</taxon>
        <taxon>Bacillales</taxon>
        <taxon>Thermoactinomycetaceae</taxon>
        <taxon>Thermoflavimicrobium</taxon>
    </lineage>
</organism>
<dbReference type="Proteomes" id="UP000199545">
    <property type="component" value="Unassembled WGS sequence"/>
</dbReference>
<protein>
    <recommendedName>
        <fullName evidence="3">Protein CcmA, bactofilin family</fullName>
    </recommendedName>
</protein>
<evidence type="ECO:0000313" key="2">
    <source>
        <dbReference type="Proteomes" id="UP000199545"/>
    </source>
</evidence>
<dbReference type="STRING" id="46223.SAMN05421852_11845"/>
<gene>
    <name evidence="1" type="ORF">SAMN05421852_11845</name>
</gene>